<evidence type="ECO:0000256" key="19">
    <source>
        <dbReference type="ARBA" id="ARBA00023040"/>
    </source>
</evidence>
<comment type="function">
    <text evidence="2">Putative pheromone receptor.</text>
</comment>
<evidence type="ECO:0000256" key="14">
    <source>
        <dbReference type="ARBA" id="ARBA00022525"/>
    </source>
</evidence>
<dbReference type="PANTHER" id="PTHR16237:SF3">
    <property type="entry name" value="ODONTOGENIC AMELOBLAST-ASSOCIATED PROTEIN"/>
    <property type="match status" value="1"/>
</dbReference>
<evidence type="ECO:0000256" key="16">
    <source>
        <dbReference type="ARBA" id="ARBA00022692"/>
    </source>
</evidence>
<feature type="transmembrane region" description="Helical" evidence="27">
    <location>
        <begin position="299"/>
        <end position="316"/>
    </location>
</feature>
<dbReference type="InterPro" id="IPR000117">
    <property type="entry name" value="Casein_kappa"/>
</dbReference>
<keyword evidence="14" id="KW-0964">Secreted</keyword>
<evidence type="ECO:0000256" key="8">
    <source>
        <dbReference type="ARBA" id="ARBA00010663"/>
    </source>
</evidence>
<evidence type="ECO:0000313" key="28">
    <source>
        <dbReference type="EMBL" id="KAK2115805.1"/>
    </source>
</evidence>
<reference evidence="28 29" key="1">
    <citation type="submission" date="2023-05" db="EMBL/GenBank/DDBJ databases">
        <title>B98-5 Cell Line De Novo Hybrid Assembly: An Optical Mapping Approach.</title>
        <authorList>
            <person name="Kananen K."/>
            <person name="Auerbach J.A."/>
            <person name="Kautto E."/>
            <person name="Blachly J.S."/>
        </authorList>
    </citation>
    <scope>NUCLEOTIDE SEQUENCE [LARGE SCALE GENOMIC DNA]</scope>
    <source>
        <strain evidence="28">B95-8</strain>
        <tissue evidence="28">Cell line</tissue>
    </source>
</reference>
<keyword evidence="18 27" id="KW-1133">Transmembrane helix</keyword>
<keyword evidence="21" id="KW-0675">Receptor</keyword>
<evidence type="ECO:0000256" key="11">
    <source>
        <dbReference type="ARBA" id="ARBA00022475"/>
    </source>
</evidence>
<evidence type="ECO:0000256" key="10">
    <source>
        <dbReference type="ARBA" id="ARBA00017762"/>
    </source>
</evidence>
<comment type="subcellular location">
    <subcellularLocation>
        <location evidence="6">Cell membrane</location>
        <topology evidence="6">Multi-pass membrane protein</topology>
    </subcellularLocation>
    <subcellularLocation>
        <location evidence="4">Cytoplasm</location>
    </subcellularLocation>
    <subcellularLocation>
        <location evidence="3">Nucleus</location>
    </subcellularLocation>
    <subcellularLocation>
        <location evidence="5">Secreted</location>
    </subcellularLocation>
</comment>
<evidence type="ECO:0000256" key="20">
    <source>
        <dbReference type="ARBA" id="ARBA00023136"/>
    </source>
</evidence>
<evidence type="ECO:0000256" key="12">
    <source>
        <dbReference type="ARBA" id="ARBA00022490"/>
    </source>
</evidence>
<proteinExistence type="inferred from homology"/>
<feature type="region of interest" description="Disordered" evidence="26">
    <location>
        <begin position="62"/>
        <end position="82"/>
    </location>
</feature>
<evidence type="ECO:0000256" key="25">
    <source>
        <dbReference type="ARBA" id="ARBA00030324"/>
    </source>
</evidence>
<evidence type="ECO:0000256" key="1">
    <source>
        <dbReference type="ARBA" id="ARBA00002615"/>
    </source>
</evidence>
<dbReference type="InterPro" id="IPR026802">
    <property type="entry name" value="Odam"/>
</dbReference>
<dbReference type="Pfam" id="PF00997">
    <property type="entry name" value="Casein_kappa"/>
    <property type="match status" value="1"/>
</dbReference>
<evidence type="ECO:0000256" key="27">
    <source>
        <dbReference type="SAM" id="Phobius"/>
    </source>
</evidence>
<evidence type="ECO:0000256" key="2">
    <source>
        <dbReference type="ARBA" id="ARBA00003878"/>
    </source>
</evidence>
<keyword evidence="22" id="KW-0325">Glycoprotein</keyword>
<keyword evidence="12" id="KW-0963">Cytoplasm</keyword>
<feature type="non-terminal residue" evidence="28">
    <location>
        <position position="564"/>
    </location>
</feature>
<evidence type="ECO:0000313" key="29">
    <source>
        <dbReference type="Proteomes" id="UP001266305"/>
    </source>
</evidence>
<name>A0ABQ9W2E3_SAGOE</name>
<evidence type="ECO:0000256" key="13">
    <source>
        <dbReference type="ARBA" id="ARBA00022507"/>
    </source>
</evidence>
<comment type="similarity">
    <text evidence="7">Belongs to the ODAM family.</text>
</comment>
<keyword evidence="24" id="KW-0539">Nucleus</keyword>
<evidence type="ECO:0000256" key="6">
    <source>
        <dbReference type="ARBA" id="ARBA00004651"/>
    </source>
</evidence>
<evidence type="ECO:0000256" key="7">
    <source>
        <dbReference type="ARBA" id="ARBA00009134"/>
    </source>
</evidence>
<sequence length="564" mass="63048">MSASNSNEGPFNSWIPHFSGILQQRQQGQIPGLSQFSLSALDRFAGLFPNQIPLPGQVSFAQGAQAGQADPSQLQTTPQTQPGPSHMFQYYPVYMLLPWEQPQQIVPRSLQQTGQQQFEEQGIPGGQQQLAFDPQLGTAPEIAVMPTGEKIPYLQKEVINFGHDNAGVFMSSTSPKPRTTNVFTSAIDLTITPELPEEKMCVVMCVIAVGISANTFLLLFYICTLLLDHGLKPTDLMTHHLTLIHIASSYESQLNVKKNEVTQGQKIIYEPQTPGQSLAISPNSLKEKELTEKFEMKKVLLLITAILAVAVGFPVSEDQDREKRSQSLEKEEVAGGRVETLAKAVGIKPRELKATTIEQEDNKINKYLVNAYGRKYSAAQCKSHRPTQPTAKQDLTGTRKDSNVFRKRNFSKINFGGVHCRENDERQLYQKIVPYIPIYYVLNSYPYYRTNWYQNRPAIAINTPYVSRPYYPNPVRPHAQVPQRQYLPNIHPATVVHHPKQHPSFIAIPPKKIQDKIIIPTINTITTVEPTPTPITVTVVKRVVTPEASSESIITSTPETTTVS</sequence>
<protein>
    <recommendedName>
        <fullName evidence="10">Odontogenic ameloblast-associated protein</fullName>
    </recommendedName>
    <alternativeName>
        <fullName evidence="25">Apin</fullName>
    </alternativeName>
</protein>
<comment type="caution">
    <text evidence="28">The sequence shown here is derived from an EMBL/GenBank/DDBJ whole genome shotgun (WGS) entry which is preliminary data.</text>
</comment>
<keyword evidence="15" id="KW-0091">Biomineralization</keyword>
<dbReference type="PANTHER" id="PTHR16237">
    <property type="entry name" value="ODONTOGENIC AMELOBLAST-ASSOCIATED PROTEIN"/>
    <property type="match status" value="1"/>
</dbReference>
<keyword evidence="19" id="KW-0297">G-protein coupled receptor</keyword>
<dbReference type="Pfam" id="PF15424">
    <property type="entry name" value="ODAM"/>
    <property type="match status" value="1"/>
</dbReference>
<keyword evidence="23" id="KW-0807">Transducer</keyword>
<evidence type="ECO:0000256" key="3">
    <source>
        <dbReference type="ARBA" id="ARBA00004123"/>
    </source>
</evidence>
<dbReference type="EMBL" id="JASSZA010000003">
    <property type="protein sequence ID" value="KAK2115805.1"/>
    <property type="molecule type" value="Genomic_DNA"/>
</dbReference>
<comment type="function">
    <text evidence="1">Tooth-associated epithelia protein that probably plays a role in odontogenesis, the complex process that results in the initiation and generation of the tooth. May be incorporated in the enamel matrix at the end of mineralization process. Involved in the induction of RHOA activity via interaction with ARHGEF and expression of downstream factors such as ROCK. Plays a role in attachment of the junctional epithelium to the tooth surface.</text>
</comment>
<dbReference type="InterPro" id="IPR004072">
    <property type="entry name" value="Vmron_rcpt_1"/>
</dbReference>
<feature type="transmembrane region" description="Helical" evidence="27">
    <location>
        <begin position="206"/>
        <end position="227"/>
    </location>
</feature>
<organism evidence="28 29">
    <name type="scientific">Saguinus oedipus</name>
    <name type="common">Cotton-top tamarin</name>
    <name type="synonym">Oedipomidas oedipus</name>
    <dbReference type="NCBI Taxonomy" id="9490"/>
    <lineage>
        <taxon>Eukaryota</taxon>
        <taxon>Metazoa</taxon>
        <taxon>Chordata</taxon>
        <taxon>Craniata</taxon>
        <taxon>Vertebrata</taxon>
        <taxon>Euteleostomi</taxon>
        <taxon>Mammalia</taxon>
        <taxon>Eutheria</taxon>
        <taxon>Euarchontoglires</taxon>
        <taxon>Primates</taxon>
        <taxon>Haplorrhini</taxon>
        <taxon>Platyrrhini</taxon>
        <taxon>Cebidae</taxon>
        <taxon>Callitrichinae</taxon>
        <taxon>Saguinus</taxon>
    </lineage>
</organism>
<keyword evidence="11" id="KW-1003">Cell membrane</keyword>
<feature type="compositionally biased region" description="Polar residues" evidence="26">
    <location>
        <begin position="386"/>
        <end position="396"/>
    </location>
</feature>
<evidence type="ECO:0000256" key="18">
    <source>
        <dbReference type="ARBA" id="ARBA00022989"/>
    </source>
</evidence>
<evidence type="ECO:0000256" key="26">
    <source>
        <dbReference type="SAM" id="MobiDB-lite"/>
    </source>
</evidence>
<keyword evidence="16 27" id="KW-0812">Transmembrane</keyword>
<keyword evidence="20 27" id="KW-0472">Membrane</keyword>
<evidence type="ECO:0000256" key="5">
    <source>
        <dbReference type="ARBA" id="ARBA00004613"/>
    </source>
</evidence>
<accession>A0ABQ9W2E3</accession>
<keyword evidence="13" id="KW-0589">Pheromone response</keyword>
<comment type="similarity">
    <text evidence="8">Belongs to the G-protein coupled receptor 1 family.</text>
</comment>
<evidence type="ECO:0000256" key="23">
    <source>
        <dbReference type="ARBA" id="ARBA00023224"/>
    </source>
</evidence>
<evidence type="ECO:0000256" key="21">
    <source>
        <dbReference type="ARBA" id="ARBA00023170"/>
    </source>
</evidence>
<evidence type="ECO:0000256" key="24">
    <source>
        <dbReference type="ARBA" id="ARBA00023242"/>
    </source>
</evidence>
<evidence type="ECO:0000256" key="15">
    <source>
        <dbReference type="ARBA" id="ARBA00022591"/>
    </source>
</evidence>
<feature type="region of interest" description="Disordered" evidence="26">
    <location>
        <begin position="379"/>
        <end position="398"/>
    </location>
</feature>
<keyword evidence="29" id="KW-1185">Reference proteome</keyword>
<gene>
    <name evidence="28" type="ORF">P7K49_006431</name>
</gene>
<evidence type="ECO:0000256" key="4">
    <source>
        <dbReference type="ARBA" id="ARBA00004496"/>
    </source>
</evidence>
<dbReference type="Proteomes" id="UP001266305">
    <property type="component" value="Unassembled WGS sequence"/>
</dbReference>
<evidence type="ECO:0000256" key="9">
    <source>
        <dbReference type="ARBA" id="ARBA00011457"/>
    </source>
</evidence>
<comment type="subunit">
    <text evidence="9">Interacts (via C-terminus) with ARHGEF5.</text>
</comment>
<keyword evidence="17" id="KW-0732">Signal</keyword>
<evidence type="ECO:0000256" key="17">
    <source>
        <dbReference type="ARBA" id="ARBA00022729"/>
    </source>
</evidence>
<dbReference type="Pfam" id="PF03402">
    <property type="entry name" value="V1R"/>
    <property type="match status" value="1"/>
</dbReference>
<evidence type="ECO:0000256" key="22">
    <source>
        <dbReference type="ARBA" id="ARBA00023180"/>
    </source>
</evidence>